<proteinExistence type="predicted"/>
<reference evidence="1 2" key="1">
    <citation type="journal article" date="2021" name="Elife">
        <title>Chloroplast acquisition without the gene transfer in kleptoplastic sea slugs, Plakobranchus ocellatus.</title>
        <authorList>
            <person name="Maeda T."/>
            <person name="Takahashi S."/>
            <person name="Yoshida T."/>
            <person name="Shimamura S."/>
            <person name="Takaki Y."/>
            <person name="Nagai Y."/>
            <person name="Toyoda A."/>
            <person name="Suzuki Y."/>
            <person name="Arimoto A."/>
            <person name="Ishii H."/>
            <person name="Satoh N."/>
            <person name="Nishiyama T."/>
            <person name="Hasebe M."/>
            <person name="Maruyama T."/>
            <person name="Minagawa J."/>
            <person name="Obokata J."/>
            <person name="Shigenobu S."/>
        </authorList>
    </citation>
    <scope>NUCLEOTIDE SEQUENCE [LARGE SCALE GENOMIC DNA]</scope>
</reference>
<sequence length="71" mass="7346">MKTRSPVSAPDKAPKTLLVEEGIRCIFRLSCVVGGVGGTVDSESALRSAGILLSRVLAQPPTPGPTEDLKA</sequence>
<organism evidence="1 2">
    <name type="scientific">Plakobranchus ocellatus</name>
    <dbReference type="NCBI Taxonomy" id="259542"/>
    <lineage>
        <taxon>Eukaryota</taxon>
        <taxon>Metazoa</taxon>
        <taxon>Spiralia</taxon>
        <taxon>Lophotrochozoa</taxon>
        <taxon>Mollusca</taxon>
        <taxon>Gastropoda</taxon>
        <taxon>Heterobranchia</taxon>
        <taxon>Euthyneura</taxon>
        <taxon>Panpulmonata</taxon>
        <taxon>Sacoglossa</taxon>
        <taxon>Placobranchoidea</taxon>
        <taxon>Plakobranchidae</taxon>
        <taxon>Plakobranchus</taxon>
    </lineage>
</organism>
<evidence type="ECO:0000313" key="1">
    <source>
        <dbReference type="EMBL" id="GFO25139.1"/>
    </source>
</evidence>
<gene>
    <name evidence="1" type="ORF">PoB_005164400</name>
</gene>
<dbReference type="EMBL" id="BLXT01005709">
    <property type="protein sequence ID" value="GFO25139.1"/>
    <property type="molecule type" value="Genomic_DNA"/>
</dbReference>
<comment type="caution">
    <text evidence="1">The sequence shown here is derived from an EMBL/GenBank/DDBJ whole genome shotgun (WGS) entry which is preliminary data.</text>
</comment>
<name>A0AAV4C376_9GAST</name>
<dbReference type="Proteomes" id="UP000735302">
    <property type="component" value="Unassembled WGS sequence"/>
</dbReference>
<dbReference type="AlphaFoldDB" id="A0AAV4C376"/>
<protein>
    <submittedName>
        <fullName evidence="1">Uncharacterized protein</fullName>
    </submittedName>
</protein>
<keyword evidence="2" id="KW-1185">Reference proteome</keyword>
<accession>A0AAV4C376</accession>
<evidence type="ECO:0000313" key="2">
    <source>
        <dbReference type="Proteomes" id="UP000735302"/>
    </source>
</evidence>